<evidence type="ECO:0000256" key="2">
    <source>
        <dbReference type="ARBA" id="ARBA00022741"/>
    </source>
</evidence>
<evidence type="ECO:0000256" key="4">
    <source>
        <dbReference type="ARBA" id="ARBA00022840"/>
    </source>
</evidence>
<dbReference type="PROSITE" id="PS50011">
    <property type="entry name" value="PROTEIN_KINASE_DOM"/>
    <property type="match status" value="1"/>
</dbReference>
<evidence type="ECO:0000256" key="3">
    <source>
        <dbReference type="ARBA" id="ARBA00022777"/>
    </source>
</evidence>
<dbReference type="GO" id="GO:0005524">
    <property type="term" value="F:ATP binding"/>
    <property type="evidence" value="ECO:0007669"/>
    <property type="project" value="UniProtKB-KW"/>
</dbReference>
<proteinExistence type="predicted"/>
<name>A0A9N9BIP1_9GLOM</name>
<dbReference type="InterPro" id="IPR000719">
    <property type="entry name" value="Prot_kinase_dom"/>
</dbReference>
<dbReference type="OrthoDB" id="1668230at2759"/>
<accession>A0A9N9BIP1</accession>
<feature type="domain" description="Protein kinase" evidence="5">
    <location>
        <begin position="136"/>
        <end position="405"/>
    </location>
</feature>
<evidence type="ECO:0000313" key="7">
    <source>
        <dbReference type="Proteomes" id="UP000789759"/>
    </source>
</evidence>
<dbReference type="EMBL" id="CAJVQA010003060">
    <property type="protein sequence ID" value="CAG8565092.1"/>
    <property type="molecule type" value="Genomic_DNA"/>
</dbReference>
<evidence type="ECO:0000313" key="6">
    <source>
        <dbReference type="EMBL" id="CAG8565092.1"/>
    </source>
</evidence>
<dbReference type="Gene3D" id="1.10.510.10">
    <property type="entry name" value="Transferase(Phosphotransferase) domain 1"/>
    <property type="match status" value="1"/>
</dbReference>
<dbReference type="GO" id="GO:0004674">
    <property type="term" value="F:protein serine/threonine kinase activity"/>
    <property type="evidence" value="ECO:0007669"/>
    <property type="project" value="TreeGrafter"/>
</dbReference>
<dbReference type="InterPro" id="IPR051681">
    <property type="entry name" value="Ser/Thr_Kinases-Pseudokinases"/>
</dbReference>
<evidence type="ECO:0000259" key="5">
    <source>
        <dbReference type="PROSITE" id="PS50011"/>
    </source>
</evidence>
<comment type="caution">
    <text evidence="6">The sequence shown here is derived from an EMBL/GenBank/DDBJ whole genome shotgun (WGS) entry which is preliminary data.</text>
</comment>
<dbReference type="InterPro" id="IPR001245">
    <property type="entry name" value="Ser-Thr/Tyr_kinase_cat_dom"/>
</dbReference>
<keyword evidence="1" id="KW-0808">Transferase</keyword>
<dbReference type="PANTHER" id="PTHR44329">
    <property type="entry name" value="SERINE/THREONINE-PROTEIN KINASE TNNI3K-RELATED"/>
    <property type="match status" value="1"/>
</dbReference>
<reference evidence="6" key="1">
    <citation type="submission" date="2021-06" db="EMBL/GenBank/DDBJ databases">
        <authorList>
            <person name="Kallberg Y."/>
            <person name="Tangrot J."/>
            <person name="Rosling A."/>
        </authorList>
    </citation>
    <scope>NUCLEOTIDE SEQUENCE</scope>
    <source>
        <strain evidence="6">FL966</strain>
    </source>
</reference>
<keyword evidence="7" id="KW-1185">Reference proteome</keyword>
<keyword evidence="4" id="KW-0067">ATP-binding</keyword>
<protein>
    <submittedName>
        <fullName evidence="6">4038_t:CDS:1</fullName>
    </submittedName>
</protein>
<dbReference type="InterPro" id="IPR011009">
    <property type="entry name" value="Kinase-like_dom_sf"/>
</dbReference>
<dbReference type="SUPFAM" id="SSF56112">
    <property type="entry name" value="Protein kinase-like (PK-like)"/>
    <property type="match status" value="1"/>
</dbReference>
<dbReference type="PANTHER" id="PTHR44329:SF288">
    <property type="entry name" value="MITOGEN-ACTIVATED PROTEIN KINASE KINASE KINASE 20"/>
    <property type="match status" value="1"/>
</dbReference>
<gene>
    <name evidence="6" type="ORF">CPELLU_LOCUS5387</name>
</gene>
<keyword evidence="3" id="KW-0418">Kinase</keyword>
<dbReference type="Proteomes" id="UP000789759">
    <property type="component" value="Unassembled WGS sequence"/>
</dbReference>
<organism evidence="6 7">
    <name type="scientific">Cetraspora pellucida</name>
    <dbReference type="NCBI Taxonomy" id="1433469"/>
    <lineage>
        <taxon>Eukaryota</taxon>
        <taxon>Fungi</taxon>
        <taxon>Fungi incertae sedis</taxon>
        <taxon>Mucoromycota</taxon>
        <taxon>Glomeromycotina</taxon>
        <taxon>Glomeromycetes</taxon>
        <taxon>Diversisporales</taxon>
        <taxon>Gigasporaceae</taxon>
        <taxon>Cetraspora</taxon>
    </lineage>
</organism>
<keyword evidence="2" id="KW-0547">Nucleotide-binding</keyword>
<evidence type="ECO:0000256" key="1">
    <source>
        <dbReference type="ARBA" id="ARBA00022679"/>
    </source>
</evidence>
<dbReference type="AlphaFoldDB" id="A0A9N9BIP1"/>
<sequence>MVVIRKDLVSKTYFELIYYSELYSSNYEESMKVFNKLLYENSVITQDEKKSCQERVLRNIEREKELFKRGEPITCNNCNLTRYSTRYCENCIIKYLKSFFGTWTSGSKVIDEFICECQSNSGLPLHIMEWISPDQLEDIMPLVKGGISTIYVATWKRGAILDFNESKQEFVYNGPQKVVLKSLSSPGNPYEMVFKEAKKFIQIRSGDIVNAYGITKIKILGKNNYAIVMNYFTDGNLRDYLVNHPGIDLKDKVFTIWRICLALSNIHQQDLIHCNLHSRNILLYTNRCLLTGLGSCRPVDDKCVDKLYGVIPYMAPELLLYKKYSKATDIYSLGVLMWEIFAINQPFDYIPDSYQLAKEIICGLKLQMVPEIPNRIQGLIYRCMDANPLKRPTIEQILVIIKSIYKEIHESKELIIEYEKKKSYYSPPGIVLKPYTTTHNNIIFNLNEKIQ</sequence>
<dbReference type="Pfam" id="PF07714">
    <property type="entry name" value="PK_Tyr_Ser-Thr"/>
    <property type="match status" value="1"/>
</dbReference>